<protein>
    <submittedName>
        <fullName evidence="8">MFS transporter</fullName>
    </submittedName>
</protein>
<dbReference type="SUPFAM" id="SSF103473">
    <property type="entry name" value="MFS general substrate transporter"/>
    <property type="match status" value="1"/>
</dbReference>
<evidence type="ECO:0000256" key="4">
    <source>
        <dbReference type="ARBA" id="ARBA00023136"/>
    </source>
</evidence>
<accession>A0A5Q0HCY7</accession>
<organism evidence="8 9">
    <name type="scientific">Saccharothrix syringae</name>
    <name type="common">Nocardiopsis syringae</name>
    <dbReference type="NCBI Taxonomy" id="103733"/>
    <lineage>
        <taxon>Bacteria</taxon>
        <taxon>Bacillati</taxon>
        <taxon>Actinomycetota</taxon>
        <taxon>Actinomycetes</taxon>
        <taxon>Pseudonocardiales</taxon>
        <taxon>Pseudonocardiaceae</taxon>
        <taxon>Saccharothrix</taxon>
    </lineage>
</organism>
<feature type="transmembrane region" description="Helical" evidence="6">
    <location>
        <begin position="255"/>
        <end position="276"/>
    </location>
</feature>
<evidence type="ECO:0000256" key="1">
    <source>
        <dbReference type="ARBA" id="ARBA00004651"/>
    </source>
</evidence>
<evidence type="ECO:0000256" key="6">
    <source>
        <dbReference type="SAM" id="Phobius"/>
    </source>
</evidence>
<dbReference type="InterPro" id="IPR020846">
    <property type="entry name" value="MFS_dom"/>
</dbReference>
<gene>
    <name evidence="8" type="ORF">EKG83_11460</name>
</gene>
<evidence type="ECO:0000256" key="2">
    <source>
        <dbReference type="ARBA" id="ARBA00022692"/>
    </source>
</evidence>
<dbReference type="CDD" id="cd17370">
    <property type="entry name" value="MFS_MJ1317_like"/>
    <property type="match status" value="1"/>
</dbReference>
<feature type="transmembrane region" description="Helical" evidence="6">
    <location>
        <begin position="313"/>
        <end position="334"/>
    </location>
</feature>
<evidence type="ECO:0000313" key="8">
    <source>
        <dbReference type="EMBL" id="QFZ24167.1"/>
    </source>
</evidence>
<dbReference type="Gene3D" id="1.20.1250.20">
    <property type="entry name" value="MFS general substrate transporter like domains"/>
    <property type="match status" value="1"/>
</dbReference>
<dbReference type="GO" id="GO:0022857">
    <property type="term" value="F:transmembrane transporter activity"/>
    <property type="evidence" value="ECO:0007669"/>
    <property type="project" value="InterPro"/>
</dbReference>
<reference evidence="9" key="1">
    <citation type="journal article" date="2021" name="Curr. Microbiol.">
        <title>Complete genome of nocamycin-producing strain Saccharothrix syringae NRRL B-16468 reveals the biosynthetic potential for secondary metabolites.</title>
        <authorList>
            <person name="Mo X."/>
            <person name="Yang S."/>
        </authorList>
    </citation>
    <scope>NUCLEOTIDE SEQUENCE [LARGE SCALE GENOMIC DNA]</scope>
    <source>
        <strain evidence="9">ATCC 51364 / DSM 43886 / JCM 6844 / KCTC 9398 / NBRC 14523 / NRRL B-16468 / INA 2240</strain>
    </source>
</reference>
<evidence type="ECO:0000259" key="7">
    <source>
        <dbReference type="PROSITE" id="PS50850"/>
    </source>
</evidence>
<dbReference type="InterPro" id="IPR011701">
    <property type="entry name" value="MFS"/>
</dbReference>
<keyword evidence="4 6" id="KW-0472">Membrane</keyword>
<proteinExistence type="predicted"/>
<keyword evidence="9" id="KW-1185">Reference proteome</keyword>
<dbReference type="KEGG" id="ssyi:EKG83_11460"/>
<name>A0A5Q0HCY7_SACSY</name>
<keyword evidence="2 6" id="KW-0812">Transmembrane</keyword>
<feature type="transmembrane region" description="Helical" evidence="6">
    <location>
        <begin position="156"/>
        <end position="173"/>
    </location>
</feature>
<dbReference type="PANTHER" id="PTHR23518">
    <property type="entry name" value="C-METHYLTRANSFERASE"/>
    <property type="match status" value="1"/>
</dbReference>
<feature type="transmembrane region" description="Helical" evidence="6">
    <location>
        <begin position="375"/>
        <end position="399"/>
    </location>
</feature>
<feature type="transmembrane region" description="Helical" evidence="6">
    <location>
        <begin position="228"/>
        <end position="249"/>
    </location>
</feature>
<dbReference type="PANTHER" id="PTHR23518:SF2">
    <property type="entry name" value="MAJOR FACILITATOR SUPERFAMILY TRANSPORTER"/>
    <property type="match status" value="1"/>
</dbReference>
<evidence type="ECO:0000256" key="5">
    <source>
        <dbReference type="SAM" id="MobiDB-lite"/>
    </source>
</evidence>
<keyword evidence="3 6" id="KW-1133">Transmembrane helix</keyword>
<feature type="transmembrane region" description="Helical" evidence="6">
    <location>
        <begin position="346"/>
        <end position="369"/>
    </location>
</feature>
<dbReference type="PROSITE" id="PS50850">
    <property type="entry name" value="MFS"/>
    <property type="match status" value="1"/>
</dbReference>
<dbReference type="AlphaFoldDB" id="A0A5Q0HCY7"/>
<feature type="compositionally biased region" description="Low complexity" evidence="5">
    <location>
        <begin position="422"/>
        <end position="432"/>
    </location>
</feature>
<feature type="transmembrane region" description="Helical" evidence="6">
    <location>
        <begin position="20"/>
        <end position="47"/>
    </location>
</feature>
<dbReference type="Proteomes" id="UP000325787">
    <property type="component" value="Chromosome"/>
</dbReference>
<sequence>MYVASARPRDRVRGKVPGTVVALGAVSLLTDVSAEMVTAFMPVYLLFSLNMSYAQFGFLDGLYTGATAVLRLVGGHLSDRTRRHKAVAAAGYGLSAVTKLIFPVVGASAFGIGATLAADRAGKGLRTAPRDALISLATPPERLGAAFGVHRTMDTVGALLGPLVTFLLLYWIGVVAGPVFVVSGCFAVVGLIVLAAFVREHPAPAPSGPKPSVRAGLALLRGTGYRRVAVASAVLGLATLSDAFVFVLVQEATGAPLSLLALFPLGTALVFLLAAAPAGRLADRVGRWPVFLGGHVLLLGVYALLLLAPGTGYWGAGAALLLHGLFYAATDGVLSARVSALVPETLRASGLAVVQTGQALARFASSVAFGFLLQYAAFGTAVHAAIGSLLVAVLAAWWLTARGSAPHGDASPGSGSPGGGSQQAQDDAAVGG</sequence>
<evidence type="ECO:0000256" key="3">
    <source>
        <dbReference type="ARBA" id="ARBA00022989"/>
    </source>
</evidence>
<comment type="subcellular location">
    <subcellularLocation>
        <location evidence="1">Cell membrane</location>
        <topology evidence="1">Multi-pass membrane protein</topology>
    </subcellularLocation>
</comment>
<dbReference type="EMBL" id="CP034550">
    <property type="protein sequence ID" value="QFZ24167.1"/>
    <property type="molecule type" value="Genomic_DNA"/>
</dbReference>
<dbReference type="InterPro" id="IPR036259">
    <property type="entry name" value="MFS_trans_sf"/>
</dbReference>
<dbReference type="GO" id="GO:0005886">
    <property type="term" value="C:plasma membrane"/>
    <property type="evidence" value="ECO:0007669"/>
    <property type="project" value="UniProtKB-SubCell"/>
</dbReference>
<feature type="domain" description="Major facilitator superfamily (MFS) profile" evidence="7">
    <location>
        <begin position="19"/>
        <end position="404"/>
    </location>
</feature>
<feature type="transmembrane region" description="Helical" evidence="6">
    <location>
        <begin position="53"/>
        <end position="73"/>
    </location>
</feature>
<dbReference type="RefSeq" id="WP_084715808.1">
    <property type="nucleotide sequence ID" value="NZ_CP034550.1"/>
</dbReference>
<evidence type="ECO:0000313" key="9">
    <source>
        <dbReference type="Proteomes" id="UP000325787"/>
    </source>
</evidence>
<dbReference type="Pfam" id="PF07690">
    <property type="entry name" value="MFS_1"/>
    <property type="match status" value="1"/>
</dbReference>
<dbReference type="OrthoDB" id="9803985at2"/>
<feature type="transmembrane region" description="Helical" evidence="6">
    <location>
        <begin position="288"/>
        <end position="307"/>
    </location>
</feature>
<feature type="transmembrane region" description="Helical" evidence="6">
    <location>
        <begin position="179"/>
        <end position="198"/>
    </location>
</feature>
<feature type="region of interest" description="Disordered" evidence="5">
    <location>
        <begin position="407"/>
        <end position="432"/>
    </location>
</feature>